<accession>A0A1R3JTH7</accession>
<evidence type="ECO:0000313" key="3">
    <source>
        <dbReference type="Proteomes" id="UP000188268"/>
    </source>
</evidence>
<dbReference type="Gramene" id="OMO98189">
    <property type="protein sequence ID" value="OMO98189"/>
    <property type="gene ID" value="CCACVL1_04304"/>
</dbReference>
<feature type="region of interest" description="Disordered" evidence="1">
    <location>
        <begin position="1"/>
        <end position="27"/>
    </location>
</feature>
<dbReference type="AlphaFoldDB" id="A0A1R3JTH7"/>
<evidence type="ECO:0008006" key="4">
    <source>
        <dbReference type="Google" id="ProtNLM"/>
    </source>
</evidence>
<gene>
    <name evidence="2" type="ORF">CCACVL1_04304</name>
</gene>
<evidence type="ECO:0000256" key="1">
    <source>
        <dbReference type="SAM" id="MobiDB-lite"/>
    </source>
</evidence>
<evidence type="ECO:0000313" key="2">
    <source>
        <dbReference type="EMBL" id="OMO98189.1"/>
    </source>
</evidence>
<protein>
    <recommendedName>
        <fullName evidence="4">Peptidase A2 domain-containing protein</fullName>
    </recommendedName>
</protein>
<comment type="caution">
    <text evidence="2">The sequence shown here is derived from an EMBL/GenBank/DDBJ whole genome shotgun (WGS) entry which is preliminary data.</text>
</comment>
<organism evidence="2 3">
    <name type="scientific">Corchorus capsularis</name>
    <name type="common">Jute</name>
    <dbReference type="NCBI Taxonomy" id="210143"/>
    <lineage>
        <taxon>Eukaryota</taxon>
        <taxon>Viridiplantae</taxon>
        <taxon>Streptophyta</taxon>
        <taxon>Embryophyta</taxon>
        <taxon>Tracheophyta</taxon>
        <taxon>Spermatophyta</taxon>
        <taxon>Magnoliopsida</taxon>
        <taxon>eudicotyledons</taxon>
        <taxon>Gunneridae</taxon>
        <taxon>Pentapetalae</taxon>
        <taxon>rosids</taxon>
        <taxon>malvids</taxon>
        <taxon>Malvales</taxon>
        <taxon>Malvaceae</taxon>
        <taxon>Grewioideae</taxon>
        <taxon>Apeibeae</taxon>
        <taxon>Corchorus</taxon>
    </lineage>
</organism>
<dbReference type="Proteomes" id="UP000188268">
    <property type="component" value="Unassembled WGS sequence"/>
</dbReference>
<name>A0A1R3JTH7_COCAP</name>
<keyword evidence="3" id="KW-1185">Reference proteome</keyword>
<reference evidence="2 3" key="1">
    <citation type="submission" date="2013-09" db="EMBL/GenBank/DDBJ databases">
        <title>Corchorus capsularis genome sequencing.</title>
        <authorList>
            <person name="Alam M."/>
            <person name="Haque M.S."/>
            <person name="Islam M.S."/>
            <person name="Emdad E.M."/>
            <person name="Islam M.M."/>
            <person name="Ahmed B."/>
            <person name="Halim A."/>
            <person name="Hossen Q.M.M."/>
            <person name="Hossain M.Z."/>
            <person name="Ahmed R."/>
            <person name="Khan M.M."/>
            <person name="Islam R."/>
            <person name="Rashid M.M."/>
            <person name="Khan S.A."/>
            <person name="Rahman M.S."/>
            <person name="Alam M."/>
        </authorList>
    </citation>
    <scope>NUCLEOTIDE SEQUENCE [LARGE SCALE GENOMIC DNA]</scope>
    <source>
        <strain evidence="3">cv. CVL-1</strain>
        <tissue evidence="2">Whole seedling</tissue>
    </source>
</reference>
<sequence>MDLAIHTESDEDKPIEERAKSGNVDMVPNGKAAKTMIDTGTSDTFITHDEVKLVLGLTGSMGK</sequence>
<dbReference type="EMBL" id="AWWV01007131">
    <property type="protein sequence ID" value="OMO98189.1"/>
    <property type="molecule type" value="Genomic_DNA"/>
</dbReference>
<proteinExistence type="predicted"/>